<evidence type="ECO:0000313" key="3">
    <source>
        <dbReference type="Proteomes" id="UP000014500"/>
    </source>
</evidence>
<evidence type="ECO:0000313" key="2">
    <source>
        <dbReference type="EnsemblMetazoa" id="SMAR004368-PA"/>
    </source>
</evidence>
<dbReference type="Proteomes" id="UP000014500">
    <property type="component" value="Unassembled WGS sequence"/>
</dbReference>
<dbReference type="EnsemblMetazoa" id="SMAR004368-RA">
    <property type="protein sequence ID" value="SMAR004368-PA"/>
    <property type="gene ID" value="SMAR004368"/>
</dbReference>
<keyword evidence="3" id="KW-1185">Reference proteome</keyword>
<dbReference type="HOGENOM" id="CLU_1054942_0_0_1"/>
<organism evidence="2 3">
    <name type="scientific">Strigamia maritima</name>
    <name type="common">European centipede</name>
    <name type="synonym">Geophilus maritimus</name>
    <dbReference type="NCBI Taxonomy" id="126957"/>
    <lineage>
        <taxon>Eukaryota</taxon>
        <taxon>Metazoa</taxon>
        <taxon>Ecdysozoa</taxon>
        <taxon>Arthropoda</taxon>
        <taxon>Myriapoda</taxon>
        <taxon>Chilopoda</taxon>
        <taxon>Pleurostigmophora</taxon>
        <taxon>Geophilomorpha</taxon>
        <taxon>Linotaeniidae</taxon>
        <taxon>Strigamia</taxon>
    </lineage>
</organism>
<keyword evidence="1" id="KW-0812">Transmembrane</keyword>
<dbReference type="EMBL" id="JH431477">
    <property type="status" value="NOT_ANNOTATED_CDS"/>
    <property type="molecule type" value="Genomic_DNA"/>
</dbReference>
<name>T1ITC3_STRMM</name>
<sequence>MNPLFWLGKTKPRQTLTNACNTNVMKILLQMFKGGFTPPKTVNKLARTSISVFLPLLLIGKFVQFGLASIWIQSVYYSRYEVVSCDLIFRSFAFSHEKRPSINSAMRAIGAGSNKKVSASPSFKFSRKASSSYSLKLEPPKTSFWCCLSFGISYTRIAILHQETLKSLKFFPISCRDFDSYMNCDKRRSEEQKEAIVHAQFSFANPRATMHVHDAGNPSARAGRTPGTCYRHISTFLDLYLLKTAFFKRLPQHMKIDLKQAQLI</sequence>
<keyword evidence="1" id="KW-1133">Transmembrane helix</keyword>
<accession>T1ITC3</accession>
<evidence type="ECO:0000256" key="1">
    <source>
        <dbReference type="SAM" id="Phobius"/>
    </source>
</evidence>
<reference evidence="3" key="1">
    <citation type="submission" date="2011-05" db="EMBL/GenBank/DDBJ databases">
        <authorList>
            <person name="Richards S.R."/>
            <person name="Qu J."/>
            <person name="Jiang H."/>
            <person name="Jhangiani S.N."/>
            <person name="Agravi P."/>
            <person name="Goodspeed R."/>
            <person name="Gross S."/>
            <person name="Mandapat C."/>
            <person name="Jackson L."/>
            <person name="Mathew T."/>
            <person name="Pu L."/>
            <person name="Thornton R."/>
            <person name="Saada N."/>
            <person name="Wilczek-Boney K.B."/>
            <person name="Lee S."/>
            <person name="Kovar C."/>
            <person name="Wu Y."/>
            <person name="Scherer S.E."/>
            <person name="Worley K.C."/>
            <person name="Muzny D.M."/>
            <person name="Gibbs R."/>
        </authorList>
    </citation>
    <scope>NUCLEOTIDE SEQUENCE</scope>
    <source>
        <strain evidence="3">Brora</strain>
    </source>
</reference>
<dbReference type="AlphaFoldDB" id="T1ITC3"/>
<feature type="transmembrane region" description="Helical" evidence="1">
    <location>
        <begin position="50"/>
        <end position="72"/>
    </location>
</feature>
<keyword evidence="1" id="KW-0472">Membrane</keyword>
<protein>
    <submittedName>
        <fullName evidence="2">Uncharacterized protein</fullName>
    </submittedName>
</protein>
<reference evidence="2" key="2">
    <citation type="submission" date="2015-02" db="UniProtKB">
        <authorList>
            <consortium name="EnsemblMetazoa"/>
        </authorList>
    </citation>
    <scope>IDENTIFICATION</scope>
</reference>
<proteinExistence type="predicted"/>